<dbReference type="RefSeq" id="WP_036572394.1">
    <property type="nucleotide sequence ID" value="NZ_FSRO01000001.1"/>
</dbReference>
<sequence length="261" mass="29388">MSRFFKHGIPANESSIEISEQNGVRSLHLGGSMIQSSMRLAAPNNLELLYTQCMMGFLLFHPDPAHILMIGLGGGSLAKFIHHKMLGTKTTVIETNPQIVTTAHHYFALPTEDDRFQIIVAEGSEYIARQASGTDILMIDGFNDGHQTPSLCTQDFYNNSRNILNKNGILVINLLSRDKGLNHCLRHIENSFNGHIVTMLSEIRGNLIVFAFKQNPGRLTWQSLKTRAKTLEEKYSLPFPKLVSKLRQQSPHDGNYLRFLK</sequence>
<dbReference type="PANTHER" id="PTHR43317">
    <property type="entry name" value="THERMOSPERMINE SYNTHASE ACAULIS5"/>
    <property type="match status" value="1"/>
</dbReference>
<name>A0A1N6GPJ6_9PROT</name>
<accession>A0A1N6GPJ6</accession>
<organism evidence="2 3">
    <name type="scientific">Nitrosomonas cryotolerans ATCC 49181</name>
    <dbReference type="NCBI Taxonomy" id="1131553"/>
    <lineage>
        <taxon>Bacteria</taxon>
        <taxon>Pseudomonadati</taxon>
        <taxon>Pseudomonadota</taxon>
        <taxon>Betaproteobacteria</taxon>
        <taxon>Nitrosomonadales</taxon>
        <taxon>Nitrosomonadaceae</taxon>
        <taxon>Nitrosomonas</taxon>
    </lineage>
</organism>
<evidence type="ECO:0000256" key="1">
    <source>
        <dbReference type="ARBA" id="ARBA00023115"/>
    </source>
</evidence>
<evidence type="ECO:0000313" key="3">
    <source>
        <dbReference type="Proteomes" id="UP000185062"/>
    </source>
</evidence>
<dbReference type="AlphaFoldDB" id="A0A1N6GPJ6"/>
<keyword evidence="3" id="KW-1185">Reference proteome</keyword>
<reference evidence="2 3" key="1">
    <citation type="submission" date="2016-12" db="EMBL/GenBank/DDBJ databases">
        <authorList>
            <person name="Song W.-J."/>
            <person name="Kurnit D.M."/>
        </authorList>
    </citation>
    <scope>NUCLEOTIDE SEQUENCE [LARGE SCALE GENOMIC DNA]</scope>
    <source>
        <strain evidence="2 3">ATCC 49181</strain>
    </source>
</reference>
<evidence type="ECO:0000313" key="2">
    <source>
        <dbReference type="EMBL" id="SIO09479.1"/>
    </source>
</evidence>
<keyword evidence="1" id="KW-0620">Polyamine biosynthesis</keyword>
<dbReference type="Gene3D" id="3.40.50.150">
    <property type="entry name" value="Vaccinia Virus protein VP39"/>
    <property type="match status" value="1"/>
</dbReference>
<dbReference type="Pfam" id="PF01564">
    <property type="entry name" value="Spermine_synth"/>
    <property type="match status" value="1"/>
</dbReference>
<proteinExistence type="predicted"/>
<dbReference type="GO" id="GO:0006596">
    <property type="term" value="P:polyamine biosynthetic process"/>
    <property type="evidence" value="ECO:0007669"/>
    <property type="project" value="UniProtKB-KW"/>
</dbReference>
<dbReference type="EMBL" id="FSRO01000001">
    <property type="protein sequence ID" value="SIO09479.1"/>
    <property type="molecule type" value="Genomic_DNA"/>
</dbReference>
<dbReference type="Proteomes" id="UP000185062">
    <property type="component" value="Unassembled WGS sequence"/>
</dbReference>
<gene>
    <name evidence="2" type="ORF">SAMN02743940_0806</name>
</gene>
<dbReference type="STRING" id="44575.SAMN05216419_100216"/>
<protein>
    <submittedName>
        <fullName evidence="2">Spermidine synthase</fullName>
    </submittedName>
</protein>
<dbReference type="PANTHER" id="PTHR43317:SF1">
    <property type="entry name" value="THERMOSPERMINE SYNTHASE ACAULIS5"/>
    <property type="match status" value="1"/>
</dbReference>
<dbReference type="eggNOG" id="COG0421">
    <property type="taxonomic scope" value="Bacteria"/>
</dbReference>
<dbReference type="NCBIfam" id="NF003380">
    <property type="entry name" value="PRK04457.1"/>
    <property type="match status" value="1"/>
</dbReference>
<dbReference type="InterPro" id="IPR029063">
    <property type="entry name" value="SAM-dependent_MTases_sf"/>
</dbReference>
<dbReference type="SUPFAM" id="SSF53335">
    <property type="entry name" value="S-adenosyl-L-methionine-dependent methyltransferases"/>
    <property type="match status" value="1"/>
</dbReference>